<evidence type="ECO:0000313" key="17">
    <source>
        <dbReference type="Proteomes" id="UP001501940"/>
    </source>
</evidence>
<dbReference type="InterPro" id="IPR051618">
    <property type="entry name" value="Actin-binding_LIM"/>
</dbReference>
<dbReference type="GO" id="GO:0030032">
    <property type="term" value="P:lamellipodium assembly"/>
    <property type="evidence" value="ECO:0007669"/>
    <property type="project" value="TreeGrafter"/>
</dbReference>
<evidence type="ECO:0000313" key="16">
    <source>
        <dbReference type="Ensembl" id="ENSAOCP00000015231.2"/>
    </source>
</evidence>
<evidence type="ECO:0000256" key="1">
    <source>
        <dbReference type="ARBA" id="ARBA00004496"/>
    </source>
</evidence>
<dbReference type="GO" id="GO:0051015">
    <property type="term" value="F:actin filament binding"/>
    <property type="evidence" value="ECO:0007669"/>
    <property type="project" value="TreeGrafter"/>
</dbReference>
<dbReference type="CDD" id="cd09329">
    <property type="entry name" value="LIM3_abLIM"/>
    <property type="match status" value="1"/>
</dbReference>
<evidence type="ECO:0000256" key="4">
    <source>
        <dbReference type="ARBA" id="ARBA00022723"/>
    </source>
</evidence>
<evidence type="ECO:0000256" key="6">
    <source>
        <dbReference type="ARBA" id="ARBA00022833"/>
    </source>
</evidence>
<dbReference type="SMART" id="SM00153">
    <property type="entry name" value="VHP"/>
    <property type="match status" value="1"/>
</dbReference>
<evidence type="ECO:0000256" key="8">
    <source>
        <dbReference type="ARBA" id="ARBA00060056"/>
    </source>
</evidence>
<dbReference type="Pfam" id="PF16182">
    <property type="entry name" value="AbLIM_anchor"/>
    <property type="match status" value="1"/>
</dbReference>
<reference evidence="16 17" key="1">
    <citation type="submission" date="2022-01" db="EMBL/GenBank/DDBJ databases">
        <title>A chromosome-scale genome assembly of the false clownfish, Amphiprion ocellaris.</title>
        <authorList>
            <person name="Ryu T."/>
        </authorList>
    </citation>
    <scope>NUCLEOTIDE SEQUENCE [LARGE SCALE GENOMIC DNA]</scope>
</reference>
<dbReference type="PROSITE" id="PS51089">
    <property type="entry name" value="HP"/>
    <property type="match status" value="1"/>
</dbReference>
<keyword evidence="4 12" id="KW-0479">Metal-binding</keyword>
<dbReference type="PROSITE" id="PS50023">
    <property type="entry name" value="LIM_DOMAIN_2"/>
    <property type="match status" value="3"/>
</dbReference>
<dbReference type="SUPFAM" id="SSF47050">
    <property type="entry name" value="VHP, Villin headpiece domain"/>
    <property type="match status" value="1"/>
</dbReference>
<evidence type="ECO:0000259" key="15">
    <source>
        <dbReference type="PROSITE" id="PS51089"/>
    </source>
</evidence>
<keyword evidence="6 12" id="KW-0862">Zinc</keyword>
<dbReference type="FunFam" id="2.10.110.10:FF:000007">
    <property type="entry name" value="actin-binding LIM protein 1 isoform X1"/>
    <property type="match status" value="1"/>
</dbReference>
<reference evidence="16" key="2">
    <citation type="submission" date="2025-08" db="UniProtKB">
        <authorList>
            <consortium name="Ensembl"/>
        </authorList>
    </citation>
    <scope>IDENTIFICATION</scope>
</reference>
<dbReference type="InterPro" id="IPR001781">
    <property type="entry name" value="Znf_LIM"/>
</dbReference>
<dbReference type="GO" id="GO:0007010">
    <property type="term" value="P:cytoskeleton organization"/>
    <property type="evidence" value="ECO:0007669"/>
    <property type="project" value="InterPro"/>
</dbReference>
<evidence type="ECO:0000259" key="14">
    <source>
        <dbReference type="PROSITE" id="PS50023"/>
    </source>
</evidence>
<keyword evidence="2" id="KW-0963">Cytoplasm</keyword>
<dbReference type="GO" id="GO:0046872">
    <property type="term" value="F:metal ion binding"/>
    <property type="evidence" value="ECO:0007669"/>
    <property type="project" value="UniProtKB-KW"/>
</dbReference>
<proteinExistence type="predicted"/>
<dbReference type="SUPFAM" id="SSF57716">
    <property type="entry name" value="Glucocorticoid receptor-like (DNA-binding domain)"/>
    <property type="match status" value="6"/>
</dbReference>
<name>A0A3Q1C4L3_AMPOC</name>
<dbReference type="FunFam" id="1.10.950.10:FF:000001">
    <property type="entry name" value="actin-binding LIM protein 1 isoform X2"/>
    <property type="match status" value="1"/>
</dbReference>
<dbReference type="Gene3D" id="2.10.110.10">
    <property type="entry name" value="Cysteine Rich Protein"/>
    <property type="match status" value="4"/>
</dbReference>
<reference evidence="16" key="3">
    <citation type="submission" date="2025-09" db="UniProtKB">
        <authorList>
            <consortium name="Ensembl"/>
        </authorList>
    </citation>
    <scope>IDENTIFICATION</scope>
</reference>
<feature type="compositionally biased region" description="Basic and acidic residues" evidence="13">
    <location>
        <begin position="321"/>
        <end position="334"/>
    </location>
</feature>
<organism evidence="16 17">
    <name type="scientific">Amphiprion ocellaris</name>
    <name type="common">Clown anemonefish</name>
    <dbReference type="NCBI Taxonomy" id="80972"/>
    <lineage>
        <taxon>Eukaryota</taxon>
        <taxon>Metazoa</taxon>
        <taxon>Chordata</taxon>
        <taxon>Craniata</taxon>
        <taxon>Vertebrata</taxon>
        <taxon>Euteleostomi</taxon>
        <taxon>Actinopterygii</taxon>
        <taxon>Neopterygii</taxon>
        <taxon>Teleostei</taxon>
        <taxon>Neoteleostei</taxon>
        <taxon>Acanthomorphata</taxon>
        <taxon>Ovalentaria</taxon>
        <taxon>Pomacentridae</taxon>
        <taxon>Amphiprion</taxon>
    </lineage>
</organism>
<gene>
    <name evidence="16" type="primary">ABLIM2</name>
</gene>
<feature type="region of interest" description="Disordered" evidence="13">
    <location>
        <begin position="1"/>
        <end position="22"/>
    </location>
</feature>
<keyword evidence="17" id="KW-1185">Reference proteome</keyword>
<dbReference type="InterPro" id="IPR036886">
    <property type="entry name" value="Villin_headpiece_dom_sf"/>
</dbReference>
<dbReference type="Pfam" id="PF02209">
    <property type="entry name" value="VHP"/>
    <property type="match status" value="1"/>
</dbReference>
<evidence type="ECO:0000256" key="13">
    <source>
        <dbReference type="SAM" id="MobiDB-lite"/>
    </source>
</evidence>
<dbReference type="GeneTree" id="ENSGT00950000182850"/>
<sequence length="458" mass="51602">MSLRKSRTCQKQKQKQKQGGGGPIPCQNCGKPCKGEALRVQNKHFHIKCFVCKVCGSELAQGGFFVRQGEYICTLDYQRLYGTRCFSCQDFIEGEVVSALGKTYHPRCFVCASCKQPFPAGDRVTFNGKECICQKCTQPLPANSPAPIQAVHNCCGCGKEFKNEQSLVALDKHWHLGCFKCKVCNKVLNAEYISKDGIPYCEMDYHAMFGIQCESCKKYITGKVLEAGEKHYHPTCARCARCEQMFAEGEEMYLQGKSSLHFFYFPASSASGSPSRVIYAKLGEEMLDYKDLAALPKTKAIYNIDRPDMLSYSPYVSYPSEERHYGEGDGEKSPRQRRPSSPSSNSSLGGYGRYTPSRSPQNYSRQGSESGRSTPSLSTYSDGKSPSSASTYVAVYPYEMLSVTHRVKVKLPRDVDRTRLERHLSPEDFQQVFGMTLEQFDRLALWKKNDMKKKARLF</sequence>
<comment type="subunit">
    <text evidence="9">Interacts with F-actin and ABRA.</text>
</comment>
<dbReference type="InterPro" id="IPR003128">
    <property type="entry name" value="Villin_headpiece"/>
</dbReference>
<dbReference type="PANTHER" id="PTHR24213">
    <property type="entry name" value="ACTIN-BINDING LIM PROTEIN"/>
    <property type="match status" value="1"/>
</dbReference>
<dbReference type="Gene3D" id="1.10.950.10">
    <property type="entry name" value="Villin headpiece domain"/>
    <property type="match status" value="1"/>
</dbReference>
<dbReference type="FunFam" id="2.10.110.10:FF:000053">
    <property type="entry name" value="Actin-binding LIM protein family, member 2"/>
    <property type="match status" value="1"/>
</dbReference>
<dbReference type="GO" id="GO:0005737">
    <property type="term" value="C:cytoplasm"/>
    <property type="evidence" value="ECO:0007669"/>
    <property type="project" value="UniProtKB-SubCell"/>
</dbReference>
<feature type="domain" description="LIM zinc-binding" evidence="14">
    <location>
        <begin position="84"/>
        <end position="143"/>
    </location>
</feature>
<dbReference type="Pfam" id="PF00412">
    <property type="entry name" value="LIM"/>
    <property type="match status" value="4"/>
</dbReference>
<comment type="subcellular location">
    <subcellularLocation>
        <location evidence="1">Cytoplasm</location>
    </subcellularLocation>
</comment>
<dbReference type="PANTHER" id="PTHR24213:SF6">
    <property type="entry name" value="ACTIN-BINDING LIM PROTEIN 2"/>
    <property type="match status" value="1"/>
</dbReference>
<evidence type="ECO:0000256" key="7">
    <source>
        <dbReference type="ARBA" id="ARBA00023038"/>
    </source>
</evidence>
<protein>
    <recommendedName>
        <fullName evidence="10">Actin-binding LIM protein 2</fullName>
    </recommendedName>
    <alternativeName>
        <fullName evidence="11">Actin-binding LIM protein family member 2</fullName>
    </alternativeName>
</protein>
<feature type="domain" description="LIM zinc-binding" evidence="14">
    <location>
        <begin position="152"/>
        <end position="211"/>
    </location>
</feature>
<keyword evidence="7 12" id="KW-0440">LIM domain</keyword>
<evidence type="ECO:0000256" key="11">
    <source>
        <dbReference type="ARBA" id="ARBA00075723"/>
    </source>
</evidence>
<dbReference type="FunFam" id="2.10.110.10:FF:000003">
    <property type="entry name" value="actin-binding LIM protein 1 isoform X1"/>
    <property type="match status" value="2"/>
</dbReference>
<feature type="compositionally biased region" description="Basic residues" evidence="13">
    <location>
        <begin position="1"/>
        <end position="16"/>
    </location>
</feature>
<feature type="region of interest" description="Disordered" evidence="13">
    <location>
        <begin position="321"/>
        <end position="388"/>
    </location>
</feature>
<dbReference type="CDD" id="cd09328">
    <property type="entry name" value="LIM2_abLIM"/>
    <property type="match status" value="1"/>
</dbReference>
<feature type="domain" description="LIM zinc-binding" evidence="14">
    <location>
        <begin position="24"/>
        <end position="83"/>
    </location>
</feature>
<comment type="function">
    <text evidence="8">May act as scaffold protein. May stimulate ABRA activity and ABRA-dependent SRF transcriptional activity.</text>
</comment>
<dbReference type="OMA" id="VENRHFH"/>
<dbReference type="SMART" id="SM00132">
    <property type="entry name" value="LIM"/>
    <property type="match status" value="4"/>
</dbReference>
<feature type="domain" description="HP" evidence="15">
    <location>
        <begin position="390"/>
        <end position="458"/>
    </location>
</feature>
<accession>A0A3Q1C4L3</accession>
<keyword evidence="3" id="KW-0597">Phosphoprotein</keyword>
<dbReference type="Ensembl" id="ENSAOCT00000023827.2">
    <property type="protein sequence ID" value="ENSAOCP00000015231.2"/>
    <property type="gene ID" value="ENSAOCG00000019984.2"/>
</dbReference>
<dbReference type="GO" id="GO:0015629">
    <property type="term" value="C:actin cytoskeleton"/>
    <property type="evidence" value="ECO:0007669"/>
    <property type="project" value="TreeGrafter"/>
</dbReference>
<dbReference type="AlphaFoldDB" id="A0A3Q1C4L3"/>
<evidence type="ECO:0000256" key="5">
    <source>
        <dbReference type="ARBA" id="ARBA00022737"/>
    </source>
</evidence>
<feature type="compositionally biased region" description="Polar residues" evidence="13">
    <location>
        <begin position="356"/>
        <end position="388"/>
    </location>
</feature>
<evidence type="ECO:0000256" key="2">
    <source>
        <dbReference type="ARBA" id="ARBA00022490"/>
    </source>
</evidence>
<dbReference type="STRING" id="80972.ENSAOCP00000015231"/>
<dbReference type="CDD" id="cd09327">
    <property type="entry name" value="LIM1_abLIM"/>
    <property type="match status" value="1"/>
</dbReference>
<keyword evidence="5" id="KW-0677">Repeat</keyword>
<dbReference type="InterPro" id="IPR032402">
    <property type="entry name" value="AbLIM_anchor"/>
</dbReference>
<evidence type="ECO:0000256" key="10">
    <source>
        <dbReference type="ARBA" id="ARBA00071022"/>
    </source>
</evidence>
<evidence type="ECO:0000256" key="12">
    <source>
        <dbReference type="PROSITE-ProRule" id="PRU00125"/>
    </source>
</evidence>
<dbReference type="PROSITE" id="PS00478">
    <property type="entry name" value="LIM_DOMAIN_1"/>
    <property type="match status" value="3"/>
</dbReference>
<evidence type="ECO:0000256" key="9">
    <source>
        <dbReference type="ARBA" id="ARBA00065493"/>
    </source>
</evidence>
<evidence type="ECO:0000256" key="3">
    <source>
        <dbReference type="ARBA" id="ARBA00022553"/>
    </source>
</evidence>
<dbReference type="Proteomes" id="UP001501940">
    <property type="component" value="Chromosome 23"/>
</dbReference>